<organism evidence="12 13">
    <name type="scientific">Ectopseudomonas toyotomiensis</name>
    <dbReference type="NCBI Taxonomy" id="554344"/>
    <lineage>
        <taxon>Bacteria</taxon>
        <taxon>Pseudomonadati</taxon>
        <taxon>Pseudomonadota</taxon>
        <taxon>Gammaproteobacteria</taxon>
        <taxon>Pseudomonadales</taxon>
        <taxon>Pseudomonadaceae</taxon>
        <taxon>Ectopseudomonas</taxon>
    </lineage>
</organism>
<evidence type="ECO:0000256" key="5">
    <source>
        <dbReference type="ARBA" id="ARBA00022519"/>
    </source>
</evidence>
<reference evidence="12" key="1">
    <citation type="submission" date="2022-09" db="EMBL/GenBank/DDBJ databases">
        <title>Intensive care unit water sources are persistently colonized with multi-drug resistant bacteria and are the site of extensive horizontal gene transfer of antibiotic resistance genes.</title>
        <authorList>
            <person name="Diorio-Toth L."/>
        </authorList>
    </citation>
    <scope>NUCLEOTIDE SEQUENCE</scope>
    <source>
        <strain evidence="12">GD03863</strain>
    </source>
</reference>
<comment type="subcellular location">
    <subcellularLocation>
        <location evidence="1">Cell inner membrane</location>
        <topology evidence="1">Single-pass membrane protein</topology>
    </subcellularLocation>
</comment>
<dbReference type="SUPFAM" id="SSF54523">
    <property type="entry name" value="Pili subunits"/>
    <property type="match status" value="1"/>
</dbReference>
<protein>
    <recommendedName>
        <fullName evidence="2">Type II secretion system protein H</fullName>
    </recommendedName>
    <alternativeName>
        <fullName evidence="10">General secretion pathway protein H</fullName>
    </alternativeName>
</protein>
<dbReference type="Gene3D" id="3.55.40.10">
    <property type="entry name" value="minor pseudopilin epsh domain"/>
    <property type="match status" value="1"/>
</dbReference>
<dbReference type="GO" id="GO:0015628">
    <property type="term" value="P:protein secretion by the type II secretion system"/>
    <property type="evidence" value="ECO:0007669"/>
    <property type="project" value="InterPro"/>
</dbReference>
<keyword evidence="6" id="KW-0812">Transmembrane</keyword>
<evidence type="ECO:0000256" key="6">
    <source>
        <dbReference type="ARBA" id="ARBA00022692"/>
    </source>
</evidence>
<evidence type="ECO:0000313" key="13">
    <source>
        <dbReference type="Proteomes" id="UP001161137"/>
    </source>
</evidence>
<keyword evidence="7" id="KW-1133">Transmembrane helix</keyword>
<evidence type="ECO:0000256" key="4">
    <source>
        <dbReference type="ARBA" id="ARBA00022481"/>
    </source>
</evidence>
<name>A0AA42IL92_9GAMM</name>
<dbReference type="NCBIfam" id="TIGR02532">
    <property type="entry name" value="IV_pilin_GFxxxE"/>
    <property type="match status" value="1"/>
</dbReference>
<keyword evidence="3" id="KW-1003">Cell membrane</keyword>
<proteinExistence type="inferred from homology"/>
<accession>A0AA42IL92</accession>
<dbReference type="AlphaFoldDB" id="A0AA42IL92"/>
<dbReference type="RefSeq" id="WP_196456683.1">
    <property type="nucleotide sequence ID" value="NZ_JACFYY010000002.1"/>
</dbReference>
<keyword evidence="8" id="KW-0472">Membrane</keyword>
<evidence type="ECO:0000259" key="11">
    <source>
        <dbReference type="Pfam" id="PF12019"/>
    </source>
</evidence>
<evidence type="ECO:0000256" key="2">
    <source>
        <dbReference type="ARBA" id="ARBA00021549"/>
    </source>
</evidence>
<keyword evidence="4" id="KW-0488">Methylation</keyword>
<dbReference type="EMBL" id="JAOCDH010000010">
    <property type="protein sequence ID" value="MDH0701858.1"/>
    <property type="molecule type" value="Genomic_DNA"/>
</dbReference>
<comment type="similarity">
    <text evidence="9">Belongs to the GSP H family.</text>
</comment>
<dbReference type="Pfam" id="PF12019">
    <property type="entry name" value="GspH"/>
    <property type="match status" value="1"/>
</dbReference>
<gene>
    <name evidence="12" type="ORF">N5D41_10190</name>
</gene>
<dbReference type="GO" id="GO:0005886">
    <property type="term" value="C:plasma membrane"/>
    <property type="evidence" value="ECO:0007669"/>
    <property type="project" value="UniProtKB-SubCell"/>
</dbReference>
<dbReference type="InterPro" id="IPR012902">
    <property type="entry name" value="N_methyl_site"/>
</dbReference>
<dbReference type="InterPro" id="IPR045584">
    <property type="entry name" value="Pilin-like"/>
</dbReference>
<evidence type="ECO:0000256" key="9">
    <source>
        <dbReference type="ARBA" id="ARBA00025772"/>
    </source>
</evidence>
<comment type="caution">
    <text evidence="12">The sequence shown here is derived from an EMBL/GenBank/DDBJ whole genome shotgun (WGS) entry which is preliminary data.</text>
</comment>
<dbReference type="Proteomes" id="UP001161137">
    <property type="component" value="Unassembled WGS sequence"/>
</dbReference>
<evidence type="ECO:0000313" key="12">
    <source>
        <dbReference type="EMBL" id="MDH0701858.1"/>
    </source>
</evidence>
<evidence type="ECO:0000256" key="8">
    <source>
        <dbReference type="ARBA" id="ARBA00023136"/>
    </source>
</evidence>
<keyword evidence="5" id="KW-0997">Cell inner membrane</keyword>
<evidence type="ECO:0000256" key="7">
    <source>
        <dbReference type="ARBA" id="ARBA00022989"/>
    </source>
</evidence>
<evidence type="ECO:0000256" key="1">
    <source>
        <dbReference type="ARBA" id="ARBA00004377"/>
    </source>
</evidence>
<evidence type="ECO:0000256" key="10">
    <source>
        <dbReference type="ARBA" id="ARBA00030775"/>
    </source>
</evidence>
<evidence type="ECO:0000256" key="3">
    <source>
        <dbReference type="ARBA" id="ARBA00022475"/>
    </source>
</evidence>
<feature type="domain" description="General secretion pathway GspH" evidence="11">
    <location>
        <begin position="46"/>
        <end position="150"/>
    </location>
</feature>
<dbReference type="GO" id="GO:0015627">
    <property type="term" value="C:type II protein secretion system complex"/>
    <property type="evidence" value="ECO:0007669"/>
    <property type="project" value="InterPro"/>
</dbReference>
<dbReference type="InterPro" id="IPR022346">
    <property type="entry name" value="T2SS_GspH"/>
</dbReference>
<sequence length="169" mass="19028">MKRPTQLAFSLYELLVVLALVSIGTSLAIPSFAALQQKSEREALRNHLHASLNHARLQAVLNKTSVELCGTRDGATCGRDWSQGWRMQFMNAPGHVVQIQQHRSSTPLRWAGFDSRIRFHANGTSPSSNGRFFQCKGEKIAWQLILNRQGRVRLTSHQENLAEVHRCQG</sequence>